<dbReference type="AlphaFoldDB" id="A0A4R5W625"/>
<feature type="transmembrane region" description="Helical" evidence="5">
    <location>
        <begin position="78"/>
        <end position="96"/>
    </location>
</feature>
<name>A0A4R5W625_9BURK</name>
<evidence type="ECO:0000256" key="5">
    <source>
        <dbReference type="SAM" id="Phobius"/>
    </source>
</evidence>
<evidence type="ECO:0000256" key="4">
    <source>
        <dbReference type="ARBA" id="ARBA00023136"/>
    </source>
</evidence>
<keyword evidence="2 5" id="KW-0812">Transmembrane</keyword>
<keyword evidence="8" id="KW-1185">Reference proteome</keyword>
<evidence type="ECO:0000259" key="6">
    <source>
        <dbReference type="Pfam" id="PF13664"/>
    </source>
</evidence>
<comment type="caution">
    <text evidence="7">The sequence shown here is derived from an EMBL/GenBank/DDBJ whole genome shotgun (WGS) entry which is preliminary data.</text>
</comment>
<dbReference type="Proteomes" id="UP000294829">
    <property type="component" value="Unassembled WGS sequence"/>
</dbReference>
<feature type="transmembrane region" description="Helical" evidence="5">
    <location>
        <begin position="44"/>
        <end position="66"/>
    </location>
</feature>
<gene>
    <name evidence="7" type="ORF">E2I14_03360</name>
</gene>
<dbReference type="GO" id="GO:0016020">
    <property type="term" value="C:membrane"/>
    <property type="evidence" value="ECO:0007669"/>
    <property type="project" value="UniProtKB-SubCell"/>
</dbReference>
<evidence type="ECO:0000256" key="1">
    <source>
        <dbReference type="ARBA" id="ARBA00004370"/>
    </source>
</evidence>
<dbReference type="Pfam" id="PF13664">
    <property type="entry name" value="DUF4149"/>
    <property type="match status" value="1"/>
</dbReference>
<feature type="domain" description="TMEM205-like" evidence="6">
    <location>
        <begin position="11"/>
        <end position="102"/>
    </location>
</feature>
<protein>
    <submittedName>
        <fullName evidence="7">DUF4149 domain-containing protein</fullName>
    </submittedName>
</protein>
<evidence type="ECO:0000256" key="3">
    <source>
        <dbReference type="ARBA" id="ARBA00022989"/>
    </source>
</evidence>
<evidence type="ECO:0000313" key="7">
    <source>
        <dbReference type="EMBL" id="TDK68591.1"/>
    </source>
</evidence>
<feature type="transmembrane region" description="Helical" evidence="5">
    <location>
        <begin position="12"/>
        <end position="32"/>
    </location>
</feature>
<organism evidence="7 8">
    <name type="scientific">Sapientia aquatica</name>
    <dbReference type="NCBI Taxonomy" id="1549640"/>
    <lineage>
        <taxon>Bacteria</taxon>
        <taxon>Pseudomonadati</taxon>
        <taxon>Pseudomonadota</taxon>
        <taxon>Betaproteobacteria</taxon>
        <taxon>Burkholderiales</taxon>
        <taxon>Oxalobacteraceae</taxon>
        <taxon>Sapientia</taxon>
    </lineage>
</organism>
<dbReference type="InterPro" id="IPR025423">
    <property type="entry name" value="TMEM205-like"/>
</dbReference>
<reference evidence="7 8" key="1">
    <citation type="submission" date="2019-03" db="EMBL/GenBank/DDBJ databases">
        <title>Sapientia aquatica gen. nov., sp. nov., isolated from a crater lake.</title>
        <authorList>
            <person name="Felfoldi T."/>
            <person name="Szabo A."/>
            <person name="Toth E."/>
            <person name="Schumann P."/>
            <person name="Keki Z."/>
            <person name="Marialigeti K."/>
            <person name="Mathe I."/>
        </authorList>
    </citation>
    <scope>NUCLEOTIDE SEQUENCE [LARGE SCALE GENOMIC DNA]</scope>
    <source>
        <strain evidence="7 8">SA-152</strain>
    </source>
</reference>
<accession>A0A4R5W625</accession>
<feature type="transmembrane region" description="Helical" evidence="5">
    <location>
        <begin position="116"/>
        <end position="139"/>
    </location>
</feature>
<proteinExistence type="predicted"/>
<sequence length="153" mass="16780">MSTVWSRAQLLITTAWVGSLWTIGYLVAPTLFKTLADQALAGTIAGQLFFVEACLSLVCGIALLTIWFAQHRRIHRKIVGMVLCTVVGFFALHPFMADLRAAGLSDPDVRWKFGALHGLSSGFYLMQSIIGAMLILELLDNKPDAKTKKEAVN</sequence>
<evidence type="ECO:0000313" key="8">
    <source>
        <dbReference type="Proteomes" id="UP000294829"/>
    </source>
</evidence>
<dbReference type="EMBL" id="SMYL01000001">
    <property type="protein sequence ID" value="TDK68591.1"/>
    <property type="molecule type" value="Genomic_DNA"/>
</dbReference>
<evidence type="ECO:0000256" key="2">
    <source>
        <dbReference type="ARBA" id="ARBA00022692"/>
    </source>
</evidence>
<dbReference type="OrthoDB" id="5797290at2"/>
<dbReference type="RefSeq" id="WP_133325380.1">
    <property type="nucleotide sequence ID" value="NZ_SMYL01000001.1"/>
</dbReference>
<comment type="subcellular location">
    <subcellularLocation>
        <location evidence="1">Membrane</location>
    </subcellularLocation>
</comment>
<keyword evidence="3 5" id="KW-1133">Transmembrane helix</keyword>
<keyword evidence="4 5" id="KW-0472">Membrane</keyword>